<dbReference type="Pfam" id="PF13354">
    <property type="entry name" value="Beta-lactamase2"/>
    <property type="match status" value="1"/>
</dbReference>
<dbReference type="GO" id="GO:0009002">
    <property type="term" value="F:serine-type D-Ala-D-Ala carboxypeptidase activity"/>
    <property type="evidence" value="ECO:0007669"/>
    <property type="project" value="InterPro"/>
</dbReference>
<keyword evidence="17" id="KW-0121">Carboxypeptidase</keyword>
<dbReference type="GO" id="GO:0071555">
    <property type="term" value="P:cell wall organization"/>
    <property type="evidence" value="ECO:0007669"/>
    <property type="project" value="UniProtKB-KW"/>
</dbReference>
<dbReference type="Pfam" id="PF01471">
    <property type="entry name" value="PG_binding_1"/>
    <property type="match status" value="1"/>
</dbReference>
<feature type="domain" description="Peptidoglycan binding-like" evidence="15">
    <location>
        <begin position="322"/>
        <end position="379"/>
    </location>
</feature>
<evidence type="ECO:0000256" key="9">
    <source>
        <dbReference type="ARBA" id="ARBA00023316"/>
    </source>
</evidence>
<comment type="similarity">
    <text evidence="2 12">Belongs to the peptidase S11 family.</text>
</comment>
<evidence type="ECO:0000256" key="1">
    <source>
        <dbReference type="ARBA" id="ARBA00001526"/>
    </source>
</evidence>
<evidence type="ECO:0000256" key="7">
    <source>
        <dbReference type="ARBA" id="ARBA00022960"/>
    </source>
</evidence>
<evidence type="ECO:0000256" key="3">
    <source>
        <dbReference type="ARBA" id="ARBA00009009"/>
    </source>
</evidence>
<dbReference type="SUPFAM" id="SSF56601">
    <property type="entry name" value="beta-lactamase/transpeptidase-like"/>
    <property type="match status" value="2"/>
</dbReference>
<comment type="similarity">
    <text evidence="3">Belongs to the class-A beta-lactamase family.</text>
</comment>
<sequence length="685" mass="73947" precursor="true">MLSFVAVLRPDRLAVALVALVFFASAAEAQSDRWKDRIRELAAAHKGKVAVAVSHPSSKETFFLNEKEVMPTASLIKLAVMVEAYRQADAGRIDLKKLATLKEEDKVPGSGILTQHFSAGTQLSVRDSVRLMMAYSDNTGTNLVLDAIGIPATAKAMEELGYPETKIHSKVYRRDLSVFPERSVKYGLGSTTAADMVSILERLLKGELANEESTKAMIAHLRSNPDKETFSKHLPATAKYGYKGGAVDRIRTAAGFIDVEGGPLLVAVLTAENTDQSWTLENSAQNLIARITKEAFDRFSRPSNPGRPGSAQLAELKVGAGGPLVETLQRTLNDRLPKEKATAVDGDFGPSTEAAVIAFQKMKSLPETGVVNQDTWKALGRLVTDRMMVTEVAKLDMSLPEKTPLDPLDGAPFVTCKAWAIGDAKSGELIAGGNADQPLPMASTTKMMTAYIVLREAAKNPSVLDEMMDISERADRTPGSTADIRAGERISVGELLYGLMLPSGNDAATAYAEHFGARFKGPADEPEAADPVVRFVAEMNRTAEQLGMAGTRFADPHGLSSDGHHARARDLVMLAKALIDDGQILKYVETRKHAGKLEGASGYTRYELWKNTNRLLDTEGYLGMKTGTTTPAGACLVAIGERDGRKRIVVVLGSTSSDARYTDSRNLFRFAWTNKGGQKVTVGGE</sequence>
<organism evidence="17 18">
    <name type="scientific">Caulifigura coniformis</name>
    <dbReference type="NCBI Taxonomy" id="2527983"/>
    <lineage>
        <taxon>Bacteria</taxon>
        <taxon>Pseudomonadati</taxon>
        <taxon>Planctomycetota</taxon>
        <taxon>Planctomycetia</taxon>
        <taxon>Planctomycetales</taxon>
        <taxon>Planctomycetaceae</taxon>
        <taxon>Caulifigura</taxon>
    </lineage>
</organism>
<evidence type="ECO:0000259" key="16">
    <source>
        <dbReference type="Pfam" id="PF13354"/>
    </source>
</evidence>
<dbReference type="InterPro" id="IPR045155">
    <property type="entry name" value="Beta-lactam_cat"/>
</dbReference>
<keyword evidence="8" id="KW-0573">Peptidoglycan synthesis</keyword>
<dbReference type="InterPro" id="IPR018044">
    <property type="entry name" value="Peptidase_S11"/>
</dbReference>
<name>A0A517SJY1_9PLAN</name>
<keyword evidence="9" id="KW-0961">Cell wall biogenesis/degradation</keyword>
<dbReference type="SUPFAM" id="SSF47090">
    <property type="entry name" value="PGBD-like"/>
    <property type="match status" value="1"/>
</dbReference>
<feature type="active site" evidence="10">
    <location>
        <position position="503"/>
    </location>
</feature>
<dbReference type="InterPro" id="IPR002477">
    <property type="entry name" value="Peptidoglycan-bd-like"/>
</dbReference>
<dbReference type="GO" id="GO:0009252">
    <property type="term" value="P:peptidoglycan biosynthetic process"/>
    <property type="evidence" value="ECO:0007669"/>
    <property type="project" value="UniProtKB-KW"/>
</dbReference>
<feature type="chain" id="PRO_5021934941" description="beta-lactamase" evidence="13">
    <location>
        <begin position="30"/>
        <end position="685"/>
    </location>
</feature>
<gene>
    <name evidence="17" type="primary">dacB</name>
    <name evidence="17" type="ORF">Pan44_44850</name>
</gene>
<evidence type="ECO:0000313" key="18">
    <source>
        <dbReference type="Proteomes" id="UP000315700"/>
    </source>
</evidence>
<dbReference type="GO" id="GO:0046677">
    <property type="term" value="P:response to antibiotic"/>
    <property type="evidence" value="ECO:0007669"/>
    <property type="project" value="InterPro"/>
</dbReference>
<dbReference type="InterPro" id="IPR012338">
    <property type="entry name" value="Beta-lactam/transpept-like"/>
</dbReference>
<keyword evidence="6 17" id="KW-0378">Hydrolase</keyword>
<evidence type="ECO:0000256" key="12">
    <source>
        <dbReference type="RuleBase" id="RU004016"/>
    </source>
</evidence>
<dbReference type="EC" id="3.5.2.6" evidence="4"/>
<feature type="signal peptide" evidence="13">
    <location>
        <begin position="1"/>
        <end position="29"/>
    </location>
</feature>
<dbReference type="Pfam" id="PF00768">
    <property type="entry name" value="Peptidase_S11"/>
    <property type="match status" value="1"/>
</dbReference>
<evidence type="ECO:0000259" key="15">
    <source>
        <dbReference type="Pfam" id="PF01471"/>
    </source>
</evidence>
<evidence type="ECO:0000256" key="13">
    <source>
        <dbReference type="SAM" id="SignalP"/>
    </source>
</evidence>
<evidence type="ECO:0000256" key="2">
    <source>
        <dbReference type="ARBA" id="ARBA00007164"/>
    </source>
</evidence>
<keyword evidence="5 13" id="KW-0732">Signal</keyword>
<dbReference type="GO" id="GO:0008800">
    <property type="term" value="F:beta-lactamase activity"/>
    <property type="evidence" value="ECO:0007669"/>
    <property type="project" value="UniProtKB-EC"/>
</dbReference>
<dbReference type="PANTHER" id="PTHR35333:SF3">
    <property type="entry name" value="BETA-LACTAMASE-TYPE TRANSPEPTIDASE FOLD CONTAINING PROTEIN"/>
    <property type="match status" value="1"/>
</dbReference>
<dbReference type="GO" id="GO:0006508">
    <property type="term" value="P:proteolysis"/>
    <property type="evidence" value="ECO:0007669"/>
    <property type="project" value="InterPro"/>
</dbReference>
<feature type="active site" description="Acyl-ester intermediate" evidence="10">
    <location>
        <position position="443"/>
    </location>
</feature>
<evidence type="ECO:0000313" key="17">
    <source>
        <dbReference type="EMBL" id="QDT56431.1"/>
    </source>
</evidence>
<dbReference type="InterPro" id="IPR001967">
    <property type="entry name" value="Peptidase_S11_N"/>
</dbReference>
<keyword evidence="17" id="KW-0645">Protease</keyword>
<comment type="catalytic activity">
    <reaction evidence="1">
        <text>a beta-lactam + H2O = a substituted beta-amino acid</text>
        <dbReference type="Rhea" id="RHEA:20401"/>
        <dbReference type="ChEBI" id="CHEBI:15377"/>
        <dbReference type="ChEBI" id="CHEBI:35627"/>
        <dbReference type="ChEBI" id="CHEBI:140347"/>
        <dbReference type="EC" id="3.5.2.6"/>
    </reaction>
</comment>
<dbReference type="PANTHER" id="PTHR35333">
    <property type="entry name" value="BETA-LACTAMASE"/>
    <property type="match status" value="1"/>
</dbReference>
<dbReference type="OrthoDB" id="9791132at2"/>
<dbReference type="GO" id="GO:0008360">
    <property type="term" value="P:regulation of cell shape"/>
    <property type="evidence" value="ECO:0007669"/>
    <property type="project" value="UniProtKB-KW"/>
</dbReference>
<dbReference type="InterPro" id="IPR000871">
    <property type="entry name" value="Beta-lactam_class-A"/>
</dbReference>
<evidence type="ECO:0000256" key="11">
    <source>
        <dbReference type="PIRSR" id="PIRSR618044-2"/>
    </source>
</evidence>
<protein>
    <recommendedName>
        <fullName evidence="4">beta-lactamase</fullName>
        <ecNumber evidence="4">3.5.2.6</ecNumber>
    </recommendedName>
</protein>
<evidence type="ECO:0000256" key="6">
    <source>
        <dbReference type="ARBA" id="ARBA00022801"/>
    </source>
</evidence>
<dbReference type="InterPro" id="IPR036366">
    <property type="entry name" value="PGBDSf"/>
</dbReference>
<feature type="domain" description="Beta-lactamase class A catalytic" evidence="16">
    <location>
        <begin position="51"/>
        <end position="270"/>
    </location>
</feature>
<dbReference type="InterPro" id="IPR036365">
    <property type="entry name" value="PGBD-like_sf"/>
</dbReference>
<reference evidence="17 18" key="1">
    <citation type="submission" date="2019-02" db="EMBL/GenBank/DDBJ databases">
        <title>Deep-cultivation of Planctomycetes and their phenomic and genomic characterization uncovers novel biology.</title>
        <authorList>
            <person name="Wiegand S."/>
            <person name="Jogler M."/>
            <person name="Boedeker C."/>
            <person name="Pinto D."/>
            <person name="Vollmers J."/>
            <person name="Rivas-Marin E."/>
            <person name="Kohn T."/>
            <person name="Peeters S.H."/>
            <person name="Heuer A."/>
            <person name="Rast P."/>
            <person name="Oberbeckmann S."/>
            <person name="Bunk B."/>
            <person name="Jeske O."/>
            <person name="Meyerdierks A."/>
            <person name="Storesund J.E."/>
            <person name="Kallscheuer N."/>
            <person name="Luecker S."/>
            <person name="Lage O.M."/>
            <person name="Pohl T."/>
            <person name="Merkel B.J."/>
            <person name="Hornburger P."/>
            <person name="Mueller R.-W."/>
            <person name="Bruemmer F."/>
            <person name="Labrenz M."/>
            <person name="Spormann A.M."/>
            <person name="Op den Camp H."/>
            <person name="Overmann J."/>
            <person name="Amann R."/>
            <person name="Jetten M.S.M."/>
            <person name="Mascher T."/>
            <person name="Medema M.H."/>
            <person name="Devos D.P."/>
            <person name="Kaster A.-K."/>
            <person name="Ovreas L."/>
            <person name="Rohde M."/>
            <person name="Galperin M.Y."/>
            <person name="Jogler C."/>
        </authorList>
    </citation>
    <scope>NUCLEOTIDE SEQUENCE [LARGE SCALE GENOMIC DNA]</scope>
    <source>
        <strain evidence="17 18">Pan44</strain>
    </source>
</reference>
<feature type="binding site" evidence="11">
    <location>
        <position position="625"/>
    </location>
    <ligand>
        <name>substrate</name>
    </ligand>
</feature>
<evidence type="ECO:0000256" key="5">
    <source>
        <dbReference type="ARBA" id="ARBA00022729"/>
    </source>
</evidence>
<evidence type="ECO:0000256" key="4">
    <source>
        <dbReference type="ARBA" id="ARBA00012865"/>
    </source>
</evidence>
<dbReference type="PRINTS" id="PR00725">
    <property type="entry name" value="DADACBPTASE1"/>
</dbReference>
<dbReference type="KEGG" id="ccos:Pan44_44850"/>
<dbReference type="InParanoid" id="A0A517SJY1"/>
<dbReference type="Gene3D" id="3.40.710.10">
    <property type="entry name" value="DD-peptidase/beta-lactamase superfamily"/>
    <property type="match status" value="2"/>
</dbReference>
<keyword evidence="18" id="KW-1185">Reference proteome</keyword>
<feature type="domain" description="Peptidase S11 D-alanyl-D-alanine carboxypeptidase A N-terminal" evidence="14">
    <location>
        <begin position="412"/>
        <end position="654"/>
    </location>
</feature>
<keyword evidence="7" id="KW-0133">Cell shape</keyword>
<dbReference type="Proteomes" id="UP000315700">
    <property type="component" value="Chromosome"/>
</dbReference>
<dbReference type="EMBL" id="CP036271">
    <property type="protein sequence ID" value="QDT56431.1"/>
    <property type="molecule type" value="Genomic_DNA"/>
</dbReference>
<evidence type="ECO:0000259" key="14">
    <source>
        <dbReference type="Pfam" id="PF00768"/>
    </source>
</evidence>
<dbReference type="Gene3D" id="1.10.101.10">
    <property type="entry name" value="PGBD-like superfamily/PGBD"/>
    <property type="match status" value="1"/>
</dbReference>
<feature type="active site" description="Proton acceptor" evidence="10">
    <location>
        <position position="446"/>
    </location>
</feature>
<dbReference type="GO" id="GO:0030655">
    <property type="term" value="P:beta-lactam antibiotic catabolic process"/>
    <property type="evidence" value="ECO:0007669"/>
    <property type="project" value="InterPro"/>
</dbReference>
<evidence type="ECO:0000256" key="8">
    <source>
        <dbReference type="ARBA" id="ARBA00022984"/>
    </source>
</evidence>
<accession>A0A517SJY1</accession>
<dbReference type="RefSeq" id="WP_145033910.1">
    <property type="nucleotide sequence ID" value="NZ_CP036271.1"/>
</dbReference>
<dbReference type="AlphaFoldDB" id="A0A517SJY1"/>
<proteinExistence type="inferred from homology"/>
<evidence type="ECO:0000256" key="10">
    <source>
        <dbReference type="PIRSR" id="PIRSR618044-1"/>
    </source>
</evidence>